<reference evidence="1" key="2">
    <citation type="submission" date="2021-09" db="EMBL/GenBank/DDBJ databases">
        <authorList>
            <person name="Jia N."/>
            <person name="Wang J."/>
            <person name="Shi W."/>
            <person name="Du L."/>
            <person name="Sun Y."/>
            <person name="Zhan W."/>
            <person name="Jiang J."/>
            <person name="Wang Q."/>
            <person name="Zhang B."/>
            <person name="Ji P."/>
            <person name="Sakyi L.B."/>
            <person name="Cui X."/>
            <person name="Yuan T."/>
            <person name="Jiang B."/>
            <person name="Yang W."/>
            <person name="Lam T.T.-Y."/>
            <person name="Chang Q."/>
            <person name="Ding S."/>
            <person name="Wang X."/>
            <person name="Zhu J."/>
            <person name="Ruan X."/>
            <person name="Zhao L."/>
            <person name="Wei J."/>
            <person name="Que T."/>
            <person name="Du C."/>
            <person name="Cheng J."/>
            <person name="Dai P."/>
            <person name="Han X."/>
            <person name="Huang E."/>
            <person name="Gao Y."/>
            <person name="Liu J."/>
            <person name="Shao H."/>
            <person name="Ye R."/>
            <person name="Li L."/>
            <person name="Wei W."/>
            <person name="Wang X."/>
            <person name="Wang C."/>
            <person name="Huo Q."/>
            <person name="Li W."/>
            <person name="Guo W."/>
            <person name="Chen H."/>
            <person name="Chen S."/>
            <person name="Zhou L."/>
            <person name="Zhou L."/>
            <person name="Ni X."/>
            <person name="Tian J."/>
            <person name="Zhou Y."/>
            <person name="Sheng Y."/>
            <person name="Liu T."/>
            <person name="Pan Y."/>
            <person name="Xia L."/>
            <person name="Li J."/>
            <person name="Zhao F."/>
            <person name="Cao W."/>
        </authorList>
    </citation>
    <scope>NUCLEOTIDE SEQUENCE</scope>
    <source>
        <strain evidence="1">Rmic-2018</strain>
        <tissue evidence="1">Larvae</tissue>
    </source>
</reference>
<dbReference type="Proteomes" id="UP000821866">
    <property type="component" value="Chromosome 10"/>
</dbReference>
<dbReference type="EMBL" id="JABSTU010000002">
    <property type="protein sequence ID" value="KAH8037040.1"/>
    <property type="molecule type" value="Genomic_DNA"/>
</dbReference>
<dbReference type="AlphaFoldDB" id="A0A9J6ESP1"/>
<keyword evidence="2" id="KW-1185">Reference proteome</keyword>
<evidence type="ECO:0000313" key="1">
    <source>
        <dbReference type="EMBL" id="KAH8037040.1"/>
    </source>
</evidence>
<gene>
    <name evidence="1" type="ORF">HPB51_008464</name>
</gene>
<comment type="caution">
    <text evidence="1">The sequence shown here is derived from an EMBL/GenBank/DDBJ whole genome shotgun (WGS) entry which is preliminary data.</text>
</comment>
<accession>A0A9J6ESP1</accession>
<name>A0A9J6ESP1_RHIMP</name>
<evidence type="ECO:0000313" key="2">
    <source>
        <dbReference type="Proteomes" id="UP000821866"/>
    </source>
</evidence>
<proteinExistence type="predicted"/>
<organism evidence="1 2">
    <name type="scientific">Rhipicephalus microplus</name>
    <name type="common">Cattle tick</name>
    <name type="synonym">Boophilus microplus</name>
    <dbReference type="NCBI Taxonomy" id="6941"/>
    <lineage>
        <taxon>Eukaryota</taxon>
        <taxon>Metazoa</taxon>
        <taxon>Ecdysozoa</taxon>
        <taxon>Arthropoda</taxon>
        <taxon>Chelicerata</taxon>
        <taxon>Arachnida</taxon>
        <taxon>Acari</taxon>
        <taxon>Parasitiformes</taxon>
        <taxon>Ixodida</taxon>
        <taxon>Ixodoidea</taxon>
        <taxon>Ixodidae</taxon>
        <taxon>Rhipicephalinae</taxon>
        <taxon>Rhipicephalus</taxon>
        <taxon>Boophilus</taxon>
    </lineage>
</organism>
<sequence>MRFCSRAACPVGRGQIVPRRPLSQSGCQYRTHRSPRLRSIEVSTSRTETYQPSLLYRAARRVRRERGQTRSLRRRVASRPVKVPTLRHRCRHRAASERTIQNSSAFFSRRNRKLIKVNDSVTILKTKPSFRCPGVEVDLRQRRLQEKRWVTNAMNSCITVIGQQRFAFGQEVPGAVTLEVVAGRGDALVLNGRWSRRLPLIPHRGLRAEKVRRVAFGMKPA</sequence>
<reference evidence="1" key="1">
    <citation type="journal article" date="2020" name="Cell">
        <title>Large-Scale Comparative Analyses of Tick Genomes Elucidate Their Genetic Diversity and Vector Capacities.</title>
        <authorList>
            <consortium name="Tick Genome and Microbiome Consortium (TIGMIC)"/>
            <person name="Jia N."/>
            <person name="Wang J."/>
            <person name="Shi W."/>
            <person name="Du L."/>
            <person name="Sun Y."/>
            <person name="Zhan W."/>
            <person name="Jiang J.F."/>
            <person name="Wang Q."/>
            <person name="Zhang B."/>
            <person name="Ji P."/>
            <person name="Bell-Sakyi L."/>
            <person name="Cui X.M."/>
            <person name="Yuan T.T."/>
            <person name="Jiang B.G."/>
            <person name="Yang W.F."/>
            <person name="Lam T.T."/>
            <person name="Chang Q.C."/>
            <person name="Ding S.J."/>
            <person name="Wang X.J."/>
            <person name="Zhu J.G."/>
            <person name="Ruan X.D."/>
            <person name="Zhao L."/>
            <person name="Wei J.T."/>
            <person name="Ye R.Z."/>
            <person name="Que T.C."/>
            <person name="Du C.H."/>
            <person name="Zhou Y.H."/>
            <person name="Cheng J.X."/>
            <person name="Dai P.F."/>
            <person name="Guo W.B."/>
            <person name="Han X.H."/>
            <person name="Huang E.J."/>
            <person name="Li L.F."/>
            <person name="Wei W."/>
            <person name="Gao Y.C."/>
            <person name="Liu J.Z."/>
            <person name="Shao H.Z."/>
            <person name="Wang X."/>
            <person name="Wang C.C."/>
            <person name="Yang T.C."/>
            <person name="Huo Q.B."/>
            <person name="Li W."/>
            <person name="Chen H.Y."/>
            <person name="Chen S.E."/>
            <person name="Zhou L.G."/>
            <person name="Ni X.B."/>
            <person name="Tian J.H."/>
            <person name="Sheng Y."/>
            <person name="Liu T."/>
            <person name="Pan Y.S."/>
            <person name="Xia L.Y."/>
            <person name="Li J."/>
            <person name="Zhao F."/>
            <person name="Cao W.C."/>
        </authorList>
    </citation>
    <scope>NUCLEOTIDE SEQUENCE</scope>
    <source>
        <strain evidence="1">Rmic-2018</strain>
    </source>
</reference>
<protein>
    <submittedName>
        <fullName evidence="1">Uncharacterized protein</fullName>
    </submittedName>
</protein>